<reference evidence="2 3" key="1">
    <citation type="submission" date="2018-04" db="EMBL/GenBank/DDBJ databases">
        <title>Draft genome sequence of Pseudomonas syringae pv. actinidiae biovar 1 strains isolated from kiwifruit in Kagawa prefecture.</title>
        <authorList>
            <person name="Tabuchi M."/>
            <person name="Saito M."/>
            <person name="Fujiwara S."/>
            <person name="Sasa N."/>
            <person name="Akimitsu K."/>
            <person name="Gomi K."/>
            <person name="Konishi-Sugita S."/>
            <person name="Hamano K."/>
            <person name="Kataoka I."/>
        </authorList>
    </citation>
    <scope>NUCLEOTIDE SEQUENCE [LARGE SCALE GENOMIC DNA]</scope>
    <source>
        <strain evidence="2 3">MAFF212206</strain>
    </source>
</reference>
<comment type="caution">
    <text evidence="2">The sequence shown here is derived from an EMBL/GenBank/DDBJ whole genome shotgun (WGS) entry which is preliminary data.</text>
</comment>
<evidence type="ECO:0000313" key="2">
    <source>
        <dbReference type="EMBL" id="GBH13556.1"/>
    </source>
</evidence>
<dbReference type="Proteomes" id="UP000247480">
    <property type="component" value="Unassembled WGS sequence"/>
</dbReference>
<accession>A0A2V0QKA2</accession>
<proteinExistence type="predicted"/>
<name>A0A2V0QKA2_PSESF</name>
<sequence length="38" mass="4440">MRLFFPEKTRAYEKKFSSRPKKNLLLASNPTQPMEGPT</sequence>
<organism evidence="2 3">
    <name type="scientific">Pseudomonas syringae pv. actinidiae</name>
    <dbReference type="NCBI Taxonomy" id="103796"/>
    <lineage>
        <taxon>Bacteria</taxon>
        <taxon>Pseudomonadati</taxon>
        <taxon>Pseudomonadota</taxon>
        <taxon>Gammaproteobacteria</taxon>
        <taxon>Pseudomonadales</taxon>
        <taxon>Pseudomonadaceae</taxon>
        <taxon>Pseudomonas</taxon>
        <taxon>Pseudomonas syringae</taxon>
    </lineage>
</organism>
<gene>
    <name evidence="2" type="ORF">KPSA1_07046</name>
</gene>
<dbReference type="EMBL" id="BGJZ01000357">
    <property type="protein sequence ID" value="GBH13556.1"/>
    <property type="molecule type" value="Genomic_DNA"/>
</dbReference>
<evidence type="ECO:0000313" key="3">
    <source>
        <dbReference type="Proteomes" id="UP000247480"/>
    </source>
</evidence>
<evidence type="ECO:0000256" key="1">
    <source>
        <dbReference type="SAM" id="MobiDB-lite"/>
    </source>
</evidence>
<feature type="region of interest" description="Disordered" evidence="1">
    <location>
        <begin position="15"/>
        <end position="38"/>
    </location>
</feature>
<protein>
    <submittedName>
        <fullName evidence="2">Uncharacterized protein</fullName>
    </submittedName>
</protein>
<dbReference type="AlphaFoldDB" id="A0A2V0QKA2"/>